<reference evidence="2" key="1">
    <citation type="journal article" date="2017" name="Nat. Microbiol.">
        <title>Global analysis of biosynthetic gene clusters reveals vast potential of secondary metabolite production in Penicillium species.</title>
        <authorList>
            <person name="Nielsen J.C."/>
            <person name="Grijseels S."/>
            <person name="Prigent S."/>
            <person name="Ji B."/>
            <person name="Dainat J."/>
            <person name="Nielsen K.F."/>
            <person name="Frisvad J.C."/>
            <person name="Workman M."/>
            <person name="Nielsen J."/>
        </authorList>
    </citation>
    <scope>NUCLEOTIDE SEQUENCE [LARGE SCALE GENOMIC DNA]</scope>
    <source>
        <strain evidence="2">IBT 13039</strain>
    </source>
</reference>
<accession>A0A1V6YR53</accession>
<comment type="caution">
    <text evidence="1">The sequence shown here is derived from an EMBL/GenBank/DDBJ whole genome shotgun (WGS) entry which is preliminary data.</text>
</comment>
<proteinExistence type="predicted"/>
<sequence>MAYQAKIPISGSSARMLIFHGFYLTLTSDGLQALRYVADHQISSTHVKNTNRLVQYTSQYTISSGAVVVRRRAVSDRDSSLKFSIFVEKVLYFTHLVLEVPPWAAYLGPIGNPPSDLSSQVRRSVSFRRPGSIDNDAFSDRA</sequence>
<evidence type="ECO:0000313" key="2">
    <source>
        <dbReference type="Proteomes" id="UP000191691"/>
    </source>
</evidence>
<keyword evidence="2" id="KW-1185">Reference proteome</keyword>
<name>A0A1V6YR53_PENNA</name>
<evidence type="ECO:0000313" key="1">
    <source>
        <dbReference type="EMBL" id="OQE89807.1"/>
    </source>
</evidence>
<gene>
    <name evidence="1" type="ORF">PENNAL_c0013G08374</name>
</gene>
<organism evidence="1 2">
    <name type="scientific">Penicillium nalgiovense</name>
    <dbReference type="NCBI Taxonomy" id="60175"/>
    <lineage>
        <taxon>Eukaryota</taxon>
        <taxon>Fungi</taxon>
        <taxon>Dikarya</taxon>
        <taxon>Ascomycota</taxon>
        <taxon>Pezizomycotina</taxon>
        <taxon>Eurotiomycetes</taxon>
        <taxon>Eurotiomycetidae</taxon>
        <taxon>Eurotiales</taxon>
        <taxon>Aspergillaceae</taxon>
        <taxon>Penicillium</taxon>
    </lineage>
</organism>
<dbReference type="Proteomes" id="UP000191691">
    <property type="component" value="Unassembled WGS sequence"/>
</dbReference>
<protein>
    <submittedName>
        <fullName evidence="1">Uncharacterized protein</fullName>
    </submittedName>
</protein>
<dbReference type="EMBL" id="MOOB01000013">
    <property type="protein sequence ID" value="OQE89807.1"/>
    <property type="molecule type" value="Genomic_DNA"/>
</dbReference>
<dbReference type="AlphaFoldDB" id="A0A1V6YR53"/>